<dbReference type="STRING" id="1134406.ADN00_01245"/>
<organism evidence="2 3">
    <name type="scientific">Ornatilinea apprima</name>
    <dbReference type="NCBI Taxonomy" id="1134406"/>
    <lineage>
        <taxon>Bacteria</taxon>
        <taxon>Bacillati</taxon>
        <taxon>Chloroflexota</taxon>
        <taxon>Anaerolineae</taxon>
        <taxon>Anaerolineales</taxon>
        <taxon>Anaerolineaceae</taxon>
        <taxon>Ornatilinea</taxon>
    </lineage>
</organism>
<dbReference type="InterPro" id="IPR011989">
    <property type="entry name" value="ARM-like"/>
</dbReference>
<dbReference type="Proteomes" id="UP000050417">
    <property type="component" value="Unassembled WGS sequence"/>
</dbReference>
<reference evidence="2 3" key="1">
    <citation type="submission" date="2015-07" db="EMBL/GenBank/DDBJ databases">
        <title>Genome sequence of Ornatilinea apprima DSM 23815.</title>
        <authorList>
            <person name="Hemp J."/>
            <person name="Ward L.M."/>
            <person name="Pace L.A."/>
            <person name="Fischer W.W."/>
        </authorList>
    </citation>
    <scope>NUCLEOTIDE SEQUENCE [LARGE SCALE GENOMIC DNA]</scope>
    <source>
        <strain evidence="2 3">P3M-1</strain>
    </source>
</reference>
<sequence length="362" mass="41058">MQDYDQEENNRQIPFSEVIEALLNNQQPFPAIMLPSFSDLSEENLAALQTIWLQIQPQRRAALLEDLDEIQDRDTLSDFSSLSQFALEDPLPKVRTQAIDMLWDWPQKQLARQFMRMLENDPDENVRAAAATALGNYIYLGELDEFPSDLSVQIVETLVRVIKGKDDKTVRMRALESVSYSSNEAIPALIQAAFQDSDREWLISALFAMGRSGDEAWNPNVLSCLDHSVPEVQAEAVRAAGELEIQEARQPLIDMLEEYETLDDNVRIAAVVSLSRIGGEGVRQSLEAMLEEINDDEEADIISAALENLDFVDLGLLPGMFDFSPIRPHEDDEDDSDYLEDWELDDENEEDWDLDNGAEEDE</sequence>
<keyword evidence="3" id="KW-1185">Reference proteome</keyword>
<gene>
    <name evidence="2" type="ORF">ADN00_01245</name>
</gene>
<dbReference type="InterPro" id="IPR016024">
    <property type="entry name" value="ARM-type_fold"/>
</dbReference>
<evidence type="ECO:0008006" key="4">
    <source>
        <dbReference type="Google" id="ProtNLM"/>
    </source>
</evidence>
<dbReference type="OrthoDB" id="151345at2"/>
<dbReference type="GO" id="GO:0016491">
    <property type="term" value="F:oxidoreductase activity"/>
    <property type="evidence" value="ECO:0007669"/>
    <property type="project" value="TreeGrafter"/>
</dbReference>
<accession>A0A0N8GPG6</accession>
<feature type="compositionally biased region" description="Acidic residues" evidence="1">
    <location>
        <begin position="331"/>
        <end position="362"/>
    </location>
</feature>
<dbReference type="RefSeq" id="WP_075061145.1">
    <property type="nucleotide sequence ID" value="NZ_LGCL01000003.1"/>
</dbReference>
<dbReference type="Pfam" id="PF13646">
    <property type="entry name" value="HEAT_2"/>
    <property type="match status" value="2"/>
</dbReference>
<feature type="region of interest" description="Disordered" evidence="1">
    <location>
        <begin position="326"/>
        <end position="362"/>
    </location>
</feature>
<proteinExistence type="predicted"/>
<dbReference type="PANTHER" id="PTHR12697">
    <property type="entry name" value="PBS LYASE HEAT-LIKE PROTEIN"/>
    <property type="match status" value="1"/>
</dbReference>
<protein>
    <recommendedName>
        <fullName evidence="4">HEAT repeat domain-containing protein</fullName>
    </recommendedName>
</protein>
<dbReference type="PANTHER" id="PTHR12697:SF5">
    <property type="entry name" value="DEOXYHYPUSINE HYDROXYLASE"/>
    <property type="match status" value="1"/>
</dbReference>
<evidence type="ECO:0000256" key="1">
    <source>
        <dbReference type="SAM" id="MobiDB-lite"/>
    </source>
</evidence>
<evidence type="ECO:0000313" key="3">
    <source>
        <dbReference type="Proteomes" id="UP000050417"/>
    </source>
</evidence>
<dbReference type="Gene3D" id="1.25.10.10">
    <property type="entry name" value="Leucine-rich Repeat Variant"/>
    <property type="match status" value="1"/>
</dbReference>
<dbReference type="SUPFAM" id="SSF48371">
    <property type="entry name" value="ARM repeat"/>
    <property type="match status" value="1"/>
</dbReference>
<name>A0A0N8GPG6_9CHLR</name>
<comment type="caution">
    <text evidence="2">The sequence shown here is derived from an EMBL/GenBank/DDBJ whole genome shotgun (WGS) entry which is preliminary data.</text>
</comment>
<evidence type="ECO:0000313" key="2">
    <source>
        <dbReference type="EMBL" id="KPL80842.1"/>
    </source>
</evidence>
<dbReference type="AlphaFoldDB" id="A0A0N8GPG6"/>
<dbReference type="EMBL" id="LGCL01000003">
    <property type="protein sequence ID" value="KPL80842.1"/>
    <property type="molecule type" value="Genomic_DNA"/>
</dbReference>